<dbReference type="Pfam" id="PF07681">
    <property type="entry name" value="DoxX"/>
    <property type="match status" value="1"/>
</dbReference>
<comment type="similarity">
    <text evidence="2">Belongs to the DoxX family.</text>
</comment>
<feature type="transmembrane region" description="Helical" evidence="7">
    <location>
        <begin position="12"/>
        <end position="32"/>
    </location>
</feature>
<evidence type="ECO:0000256" key="7">
    <source>
        <dbReference type="SAM" id="Phobius"/>
    </source>
</evidence>
<comment type="subcellular location">
    <subcellularLocation>
        <location evidence="1">Cell membrane</location>
        <topology evidence="1">Multi-pass membrane protein</topology>
    </subcellularLocation>
</comment>
<keyword evidence="5 7" id="KW-1133">Transmembrane helix</keyword>
<dbReference type="AlphaFoldDB" id="A0A8J4DFN9"/>
<feature type="transmembrane region" description="Helical" evidence="7">
    <location>
        <begin position="52"/>
        <end position="74"/>
    </location>
</feature>
<dbReference type="EMBL" id="BOOR01000077">
    <property type="protein sequence ID" value="GII59087.1"/>
    <property type="molecule type" value="Genomic_DNA"/>
</dbReference>
<name>A0A8J4DFN9_9ACTN</name>
<evidence type="ECO:0000256" key="4">
    <source>
        <dbReference type="ARBA" id="ARBA00022692"/>
    </source>
</evidence>
<keyword evidence="4 7" id="KW-0812">Transmembrane</keyword>
<evidence type="ECO:0000256" key="2">
    <source>
        <dbReference type="ARBA" id="ARBA00006679"/>
    </source>
</evidence>
<evidence type="ECO:0008006" key="10">
    <source>
        <dbReference type="Google" id="ProtNLM"/>
    </source>
</evidence>
<organism evidence="8 9">
    <name type="scientific">Planotetraspora thailandica</name>
    <dbReference type="NCBI Taxonomy" id="487172"/>
    <lineage>
        <taxon>Bacteria</taxon>
        <taxon>Bacillati</taxon>
        <taxon>Actinomycetota</taxon>
        <taxon>Actinomycetes</taxon>
        <taxon>Streptosporangiales</taxon>
        <taxon>Streptosporangiaceae</taxon>
        <taxon>Planotetraspora</taxon>
    </lineage>
</organism>
<evidence type="ECO:0000256" key="1">
    <source>
        <dbReference type="ARBA" id="ARBA00004651"/>
    </source>
</evidence>
<gene>
    <name evidence="8" type="ORF">Pth03_74760</name>
</gene>
<feature type="transmembrane region" description="Helical" evidence="7">
    <location>
        <begin position="81"/>
        <end position="98"/>
    </location>
</feature>
<dbReference type="Proteomes" id="UP000605992">
    <property type="component" value="Unassembled WGS sequence"/>
</dbReference>
<protein>
    <recommendedName>
        <fullName evidence="10">DoxX family protein</fullName>
    </recommendedName>
</protein>
<dbReference type="PANTHER" id="PTHR33452">
    <property type="entry name" value="OXIDOREDUCTASE CATD-RELATED"/>
    <property type="match status" value="1"/>
</dbReference>
<dbReference type="GO" id="GO:0005886">
    <property type="term" value="C:plasma membrane"/>
    <property type="evidence" value="ECO:0007669"/>
    <property type="project" value="UniProtKB-SubCell"/>
</dbReference>
<dbReference type="InterPro" id="IPR051907">
    <property type="entry name" value="DoxX-like_oxidoreductase"/>
</dbReference>
<evidence type="ECO:0000256" key="5">
    <source>
        <dbReference type="ARBA" id="ARBA00022989"/>
    </source>
</evidence>
<dbReference type="InterPro" id="IPR032808">
    <property type="entry name" value="DoxX"/>
</dbReference>
<keyword evidence="9" id="KW-1185">Reference proteome</keyword>
<dbReference type="PANTHER" id="PTHR33452:SF1">
    <property type="entry name" value="INNER MEMBRANE PROTEIN YPHA-RELATED"/>
    <property type="match status" value="1"/>
</dbReference>
<evidence type="ECO:0000313" key="8">
    <source>
        <dbReference type="EMBL" id="GII59087.1"/>
    </source>
</evidence>
<feature type="transmembrane region" description="Helical" evidence="7">
    <location>
        <begin position="110"/>
        <end position="133"/>
    </location>
</feature>
<evidence type="ECO:0000256" key="3">
    <source>
        <dbReference type="ARBA" id="ARBA00022475"/>
    </source>
</evidence>
<accession>A0A8J4DFN9</accession>
<reference evidence="8" key="1">
    <citation type="submission" date="2021-01" db="EMBL/GenBank/DDBJ databases">
        <title>Whole genome shotgun sequence of Planotetraspora thailandica NBRC 104271.</title>
        <authorList>
            <person name="Komaki H."/>
            <person name="Tamura T."/>
        </authorList>
    </citation>
    <scope>NUCLEOTIDE SEQUENCE</scope>
    <source>
        <strain evidence="8">NBRC 104271</strain>
    </source>
</reference>
<evidence type="ECO:0000313" key="9">
    <source>
        <dbReference type="Proteomes" id="UP000605992"/>
    </source>
</evidence>
<keyword evidence="3" id="KW-1003">Cell membrane</keyword>
<sequence length="149" mass="15525">MRGGIPVTEKVRPIMLLLTRLALGVIFIAHGWNKFAVSGLGATTRFFESVGVPLPAISAVAVATLELVGGVALVLGLLLPVFGTLLALNMLGAIVFVHGEKGLFVSEGGFEFVLVLAAACLTIAFCGGGALAADRLWQGRRETTRAHGR</sequence>
<keyword evidence="6 7" id="KW-0472">Membrane</keyword>
<proteinExistence type="inferred from homology"/>
<comment type="caution">
    <text evidence="8">The sequence shown here is derived from an EMBL/GenBank/DDBJ whole genome shotgun (WGS) entry which is preliminary data.</text>
</comment>
<evidence type="ECO:0000256" key="6">
    <source>
        <dbReference type="ARBA" id="ARBA00023136"/>
    </source>
</evidence>